<dbReference type="KEGG" id="mflg:ABS361_09830"/>
<evidence type="ECO:0000256" key="1">
    <source>
        <dbReference type="ARBA" id="ARBA00013258"/>
    </source>
</evidence>
<protein>
    <recommendedName>
        <fullName evidence="2 6">Malonyl CoA-acyl carrier protein transacylase</fullName>
        <ecNumber evidence="1 6">2.3.1.39</ecNumber>
    </recommendedName>
</protein>
<comment type="similarity">
    <text evidence="6">Belongs to the fabD family.</text>
</comment>
<dbReference type="NCBIfam" id="TIGR00128">
    <property type="entry name" value="fabD"/>
    <property type="match status" value="1"/>
</dbReference>
<evidence type="ECO:0000256" key="2">
    <source>
        <dbReference type="ARBA" id="ARBA00018953"/>
    </source>
</evidence>
<dbReference type="InterPro" id="IPR001227">
    <property type="entry name" value="Ac_transferase_dom_sf"/>
</dbReference>
<proteinExistence type="inferred from homology"/>
<dbReference type="GO" id="GO:0004314">
    <property type="term" value="F:[acyl-carrier-protein] S-malonyltransferase activity"/>
    <property type="evidence" value="ECO:0007669"/>
    <property type="project" value="UniProtKB-EC"/>
</dbReference>
<dbReference type="InterPro" id="IPR014043">
    <property type="entry name" value="Acyl_transferase_dom"/>
</dbReference>
<dbReference type="RefSeq" id="WP_407051571.1">
    <property type="nucleotide sequence ID" value="NZ_CP158568.1"/>
</dbReference>
<evidence type="ECO:0000259" key="8">
    <source>
        <dbReference type="SMART" id="SM00827"/>
    </source>
</evidence>
<evidence type="ECO:0000313" key="9">
    <source>
        <dbReference type="EMBL" id="XBY46476.1"/>
    </source>
</evidence>
<evidence type="ECO:0000256" key="5">
    <source>
        <dbReference type="ARBA" id="ARBA00048462"/>
    </source>
</evidence>
<evidence type="ECO:0000256" key="3">
    <source>
        <dbReference type="ARBA" id="ARBA00022679"/>
    </source>
</evidence>
<keyword evidence="4 6" id="KW-0012">Acyltransferase</keyword>
<feature type="active site" evidence="7">
    <location>
        <position position="89"/>
    </location>
</feature>
<dbReference type="EMBL" id="CP158568">
    <property type="protein sequence ID" value="XBY46476.1"/>
    <property type="molecule type" value="Genomic_DNA"/>
</dbReference>
<sequence>MHVFLFPGQGSQYVGMGADLFDAVDEFVSHEAEIDAILGYSLRDLCLNDPDGRLKQTAFTQPALFVVNALHLARARAEGRQADILAGHSLGEFNALHAAGAFDLLDGVRIVQKRGALMARATGGGMAAVLGLTVERLEAALREAGVTGLDVANYNAPTQTVLSGPEAAIAAAERALTAAGAKMVVRLPVSAAFHSRYMAEAAAEFRAFLRTFRFRDLVTPVTCNVTGRPYPEGAADGIVKARLGEQVASPVRWHETILWLLDHGAHSFEELGPGKVLTRLNQQIDVAAAA</sequence>
<evidence type="ECO:0000256" key="7">
    <source>
        <dbReference type="PIRSR" id="PIRSR000446-1"/>
    </source>
</evidence>
<dbReference type="AlphaFoldDB" id="A0AAU7XFF1"/>
<dbReference type="EC" id="2.3.1.39" evidence="1 6"/>
<comment type="catalytic activity">
    <reaction evidence="5 6">
        <text>holo-[ACP] + malonyl-CoA = malonyl-[ACP] + CoA</text>
        <dbReference type="Rhea" id="RHEA:41792"/>
        <dbReference type="Rhea" id="RHEA-COMP:9623"/>
        <dbReference type="Rhea" id="RHEA-COMP:9685"/>
        <dbReference type="ChEBI" id="CHEBI:57287"/>
        <dbReference type="ChEBI" id="CHEBI:57384"/>
        <dbReference type="ChEBI" id="CHEBI:64479"/>
        <dbReference type="ChEBI" id="CHEBI:78449"/>
        <dbReference type="EC" id="2.3.1.39"/>
    </reaction>
</comment>
<dbReference type="SUPFAM" id="SSF52151">
    <property type="entry name" value="FabD/lysophospholipase-like"/>
    <property type="match status" value="1"/>
</dbReference>
<feature type="active site" evidence="7">
    <location>
        <position position="194"/>
    </location>
</feature>
<dbReference type="InterPro" id="IPR016035">
    <property type="entry name" value="Acyl_Trfase/lysoPLipase"/>
</dbReference>
<evidence type="ECO:0000256" key="6">
    <source>
        <dbReference type="PIRNR" id="PIRNR000446"/>
    </source>
</evidence>
<dbReference type="GO" id="GO:0006633">
    <property type="term" value="P:fatty acid biosynthetic process"/>
    <property type="evidence" value="ECO:0007669"/>
    <property type="project" value="TreeGrafter"/>
</dbReference>
<dbReference type="PANTHER" id="PTHR42681">
    <property type="entry name" value="MALONYL-COA-ACYL CARRIER PROTEIN TRANSACYLASE, MITOCHONDRIAL"/>
    <property type="match status" value="1"/>
</dbReference>
<dbReference type="InterPro" id="IPR004410">
    <property type="entry name" value="Malonyl_CoA-ACP_transAc_FabD"/>
</dbReference>
<dbReference type="InterPro" id="IPR050858">
    <property type="entry name" value="Mal-CoA-ACP_Trans/PKS_FabD"/>
</dbReference>
<gene>
    <name evidence="9" type="primary">fabD</name>
    <name evidence="9" type="ORF">ABS361_09830</name>
</gene>
<dbReference type="InterPro" id="IPR016036">
    <property type="entry name" value="Malonyl_transacylase_ACP-bd"/>
</dbReference>
<organism evidence="9">
    <name type="scientific">Methyloraptor flagellatus</name>
    <dbReference type="NCBI Taxonomy" id="3162530"/>
    <lineage>
        <taxon>Bacteria</taxon>
        <taxon>Pseudomonadati</taxon>
        <taxon>Pseudomonadota</taxon>
        <taxon>Alphaproteobacteria</taxon>
        <taxon>Hyphomicrobiales</taxon>
        <taxon>Ancalomicrobiaceae</taxon>
        <taxon>Methyloraptor</taxon>
    </lineage>
</organism>
<accession>A0AAU7XFF1</accession>
<keyword evidence="3 6" id="KW-0808">Transferase</keyword>
<dbReference type="Gene3D" id="3.30.70.250">
    <property type="entry name" value="Malonyl-CoA ACP transacylase, ACP-binding"/>
    <property type="match status" value="1"/>
</dbReference>
<dbReference type="SUPFAM" id="SSF55048">
    <property type="entry name" value="Probable ACP-binding domain of malonyl-CoA ACP transacylase"/>
    <property type="match status" value="1"/>
</dbReference>
<dbReference type="GO" id="GO:0005829">
    <property type="term" value="C:cytosol"/>
    <property type="evidence" value="ECO:0007669"/>
    <property type="project" value="TreeGrafter"/>
</dbReference>
<evidence type="ECO:0000256" key="4">
    <source>
        <dbReference type="ARBA" id="ARBA00023315"/>
    </source>
</evidence>
<dbReference type="Pfam" id="PF00698">
    <property type="entry name" value="Acyl_transf_1"/>
    <property type="match status" value="1"/>
</dbReference>
<name>A0AAU7XFF1_9HYPH</name>
<dbReference type="PANTHER" id="PTHR42681:SF1">
    <property type="entry name" value="MALONYL-COA-ACYL CARRIER PROTEIN TRANSACYLASE, MITOCHONDRIAL"/>
    <property type="match status" value="1"/>
</dbReference>
<dbReference type="Gene3D" id="3.40.366.10">
    <property type="entry name" value="Malonyl-Coenzyme A Acyl Carrier Protein, domain 2"/>
    <property type="match status" value="1"/>
</dbReference>
<dbReference type="SMART" id="SM00827">
    <property type="entry name" value="PKS_AT"/>
    <property type="match status" value="1"/>
</dbReference>
<dbReference type="InterPro" id="IPR024925">
    <property type="entry name" value="Malonyl_CoA-ACP_transAc"/>
</dbReference>
<reference evidence="9" key="1">
    <citation type="submission" date="2024-06" db="EMBL/GenBank/DDBJ databases">
        <title>Methylostella associata gen. nov., sp. nov., a novel Ancalomicrobiaceae-affiliated facultatively methylotrophic bacteria that feed on methanotrophs of the genus Methylococcus.</title>
        <authorList>
            <person name="Saltykova V."/>
            <person name="Danilova O.V."/>
            <person name="Oshkin I.Y."/>
            <person name="Belova S.E."/>
            <person name="Pimenov N.V."/>
            <person name="Dedysh S.N."/>
        </authorList>
    </citation>
    <scope>NUCLEOTIDE SEQUENCE</scope>
    <source>
        <strain evidence="9">S20</strain>
    </source>
</reference>
<feature type="domain" description="Malonyl-CoA:ACP transacylase (MAT)" evidence="8">
    <location>
        <begin position="5"/>
        <end position="287"/>
    </location>
</feature>
<dbReference type="PIRSF" id="PIRSF000446">
    <property type="entry name" value="Mct"/>
    <property type="match status" value="1"/>
</dbReference>